<dbReference type="RefSeq" id="WP_046573826.1">
    <property type="nucleotide sequence ID" value="NZ_CP010429.1"/>
</dbReference>
<feature type="transmembrane region" description="Helical" evidence="1">
    <location>
        <begin position="331"/>
        <end position="352"/>
    </location>
</feature>
<feature type="domain" description="Acyltransferase 3" evidence="2">
    <location>
        <begin position="23"/>
        <end position="349"/>
    </location>
</feature>
<accession>A0A0E3ZVU4</accession>
<keyword evidence="1" id="KW-1133">Transmembrane helix</keyword>
<dbReference type="PATRIC" id="fig|1379870.5.peg.2380"/>
<dbReference type="Proteomes" id="UP000033054">
    <property type="component" value="Chromosome"/>
</dbReference>
<dbReference type="PANTHER" id="PTHR23028:SF53">
    <property type="entry name" value="ACYL_TRANSF_3 DOMAIN-CONTAINING PROTEIN"/>
    <property type="match status" value="1"/>
</dbReference>
<dbReference type="HOGENOM" id="CLU_005679_2_3_10"/>
<dbReference type="KEGG" id="srd:SD10_10925"/>
<dbReference type="Pfam" id="PF01757">
    <property type="entry name" value="Acyl_transf_3"/>
    <property type="match status" value="1"/>
</dbReference>
<feature type="transmembrane region" description="Helical" evidence="1">
    <location>
        <begin position="237"/>
        <end position="253"/>
    </location>
</feature>
<name>A0A0E3ZVU4_9BACT</name>
<evidence type="ECO:0000313" key="4">
    <source>
        <dbReference type="Proteomes" id="UP000033054"/>
    </source>
</evidence>
<keyword evidence="1" id="KW-0472">Membrane</keyword>
<dbReference type="AlphaFoldDB" id="A0A0E3ZVU4"/>
<gene>
    <name evidence="3" type="ORF">SD10_10925</name>
</gene>
<keyword evidence="4" id="KW-1185">Reference proteome</keyword>
<dbReference type="PANTHER" id="PTHR23028">
    <property type="entry name" value="ACETYLTRANSFERASE"/>
    <property type="match status" value="1"/>
</dbReference>
<evidence type="ECO:0000256" key="1">
    <source>
        <dbReference type="SAM" id="Phobius"/>
    </source>
</evidence>
<keyword evidence="1" id="KW-0812">Transmembrane</keyword>
<feature type="transmembrane region" description="Helical" evidence="1">
    <location>
        <begin position="273"/>
        <end position="293"/>
    </location>
</feature>
<dbReference type="GO" id="GO:0009103">
    <property type="term" value="P:lipopolysaccharide biosynthetic process"/>
    <property type="evidence" value="ECO:0007669"/>
    <property type="project" value="TreeGrafter"/>
</dbReference>
<sequence>MPAHFILHQLMEPISTKHPVRVYTVDLLRFIAAFSVVLYHYTFRGYYADNLNPVVYPALESVCKYGYLGVNLFFIISGYVILMSAYKKSLPQFLVSRISRLYPAYWVACTLTFLVVWFFAPSKNTAAWSYYYDLSLPKYLVNLTMLQRFAGVVNVDGVYWTLGVELSFYALISVLIFHKLFDQLIPILIGWLAITAILGPDSTSPFSLLLFPKYSPFFIAGMLFYLLQTRFATPWKLYTLLGLSLLLAMRSIVRESEEYSQHFGQEFSPLVGLTLLFSFYIVFWLIVHGRLALTSYSWLAMAGALTYPLYLLHHNIGFILFYRLSTSVNKYLLLVFLIGIMLFGAYLIHTLVEKKFGPMLGQTLSRRLHSIARVRHI</sequence>
<proteinExistence type="predicted"/>
<dbReference type="InterPro" id="IPR002656">
    <property type="entry name" value="Acyl_transf_3_dom"/>
</dbReference>
<reference evidence="3 4" key="1">
    <citation type="journal article" date="2014" name="Curr. Microbiol.">
        <title>Spirosoma radiotolerans sp. nov., a gamma-radiation-resistant bacterium isolated from gamma ray-irradiated soil.</title>
        <authorList>
            <person name="Lee J.J."/>
            <person name="Srinivasan S."/>
            <person name="Lim S."/>
            <person name="Joe M."/>
            <person name="Im S."/>
            <person name="Bae S.I."/>
            <person name="Park K.R."/>
            <person name="Han J.H."/>
            <person name="Park S.H."/>
            <person name="Joo B.M."/>
            <person name="Park S.J."/>
            <person name="Kim M.K."/>
        </authorList>
    </citation>
    <scope>NUCLEOTIDE SEQUENCE [LARGE SCALE GENOMIC DNA]</scope>
    <source>
        <strain evidence="3 4">DG5A</strain>
    </source>
</reference>
<feature type="transmembrane region" description="Helical" evidence="1">
    <location>
        <begin position="305"/>
        <end position="325"/>
    </location>
</feature>
<dbReference type="OrthoDB" id="290051at2"/>
<feature type="transmembrane region" description="Helical" evidence="1">
    <location>
        <begin position="20"/>
        <end position="41"/>
    </location>
</feature>
<feature type="transmembrane region" description="Helical" evidence="1">
    <location>
        <begin position="158"/>
        <end position="177"/>
    </location>
</feature>
<dbReference type="STRING" id="1379870.SD10_10925"/>
<dbReference type="InterPro" id="IPR050879">
    <property type="entry name" value="Acyltransferase_3"/>
</dbReference>
<feature type="transmembrane region" description="Helical" evidence="1">
    <location>
        <begin position="102"/>
        <end position="120"/>
    </location>
</feature>
<organism evidence="3 4">
    <name type="scientific">Spirosoma radiotolerans</name>
    <dbReference type="NCBI Taxonomy" id="1379870"/>
    <lineage>
        <taxon>Bacteria</taxon>
        <taxon>Pseudomonadati</taxon>
        <taxon>Bacteroidota</taxon>
        <taxon>Cytophagia</taxon>
        <taxon>Cytophagales</taxon>
        <taxon>Cytophagaceae</taxon>
        <taxon>Spirosoma</taxon>
    </lineage>
</organism>
<feature type="transmembrane region" description="Helical" evidence="1">
    <location>
        <begin position="65"/>
        <end position="82"/>
    </location>
</feature>
<evidence type="ECO:0000313" key="3">
    <source>
        <dbReference type="EMBL" id="AKD55334.1"/>
    </source>
</evidence>
<dbReference type="GO" id="GO:0016747">
    <property type="term" value="F:acyltransferase activity, transferring groups other than amino-acyl groups"/>
    <property type="evidence" value="ECO:0007669"/>
    <property type="project" value="InterPro"/>
</dbReference>
<feature type="transmembrane region" description="Helical" evidence="1">
    <location>
        <begin position="184"/>
        <end position="200"/>
    </location>
</feature>
<dbReference type="GO" id="GO:0016020">
    <property type="term" value="C:membrane"/>
    <property type="evidence" value="ECO:0007669"/>
    <property type="project" value="TreeGrafter"/>
</dbReference>
<evidence type="ECO:0000259" key="2">
    <source>
        <dbReference type="Pfam" id="PF01757"/>
    </source>
</evidence>
<dbReference type="EMBL" id="CP010429">
    <property type="protein sequence ID" value="AKD55334.1"/>
    <property type="molecule type" value="Genomic_DNA"/>
</dbReference>
<protein>
    <recommendedName>
        <fullName evidence="2">Acyltransferase 3 domain-containing protein</fullName>
    </recommendedName>
</protein>